<dbReference type="Proteomes" id="UP000037696">
    <property type="component" value="Unassembled WGS sequence"/>
</dbReference>
<gene>
    <name evidence="1" type="ORF">ACN38_g657</name>
</gene>
<keyword evidence="2" id="KW-1185">Reference proteome</keyword>
<dbReference type="AlphaFoldDB" id="A0A0M9WKL1"/>
<evidence type="ECO:0000313" key="1">
    <source>
        <dbReference type="EMBL" id="KOS48463.1"/>
    </source>
</evidence>
<name>A0A0M9WKL1_9EURO</name>
<organism evidence="1 2">
    <name type="scientific">Penicillium nordicum</name>
    <dbReference type="NCBI Taxonomy" id="229535"/>
    <lineage>
        <taxon>Eukaryota</taxon>
        <taxon>Fungi</taxon>
        <taxon>Dikarya</taxon>
        <taxon>Ascomycota</taxon>
        <taxon>Pezizomycotina</taxon>
        <taxon>Eurotiomycetes</taxon>
        <taxon>Eurotiomycetidae</taxon>
        <taxon>Eurotiales</taxon>
        <taxon>Aspergillaceae</taxon>
        <taxon>Penicillium</taxon>
    </lineage>
</organism>
<reference evidence="1 2" key="1">
    <citation type="submission" date="2015-08" db="EMBL/GenBank/DDBJ databases">
        <title>Genome sequencing of Penicillium nordicum.</title>
        <authorList>
            <person name="Nguyen H.D."/>
            <person name="Seifert K.A."/>
        </authorList>
    </citation>
    <scope>NUCLEOTIDE SEQUENCE [LARGE SCALE GENOMIC DNA]</scope>
    <source>
        <strain evidence="1 2">DAOMC 185683</strain>
    </source>
</reference>
<proteinExistence type="predicted"/>
<evidence type="ECO:0000313" key="2">
    <source>
        <dbReference type="Proteomes" id="UP000037696"/>
    </source>
</evidence>
<dbReference type="EMBL" id="LHQQ01000005">
    <property type="protein sequence ID" value="KOS48463.1"/>
    <property type="molecule type" value="Genomic_DNA"/>
</dbReference>
<sequence>MCMLGYRLRETRCMKLSGSYQLPWDPCGRVIHIVRLIAKCNQLWEGIIELGSNQARQLGCDGSKQGESNEGWRCSVNATLRGRFLIRYPVST</sequence>
<accession>A0A0M9WKL1</accession>
<comment type="caution">
    <text evidence="1">The sequence shown here is derived from an EMBL/GenBank/DDBJ whole genome shotgun (WGS) entry which is preliminary data.</text>
</comment>
<protein>
    <submittedName>
        <fullName evidence="1">Uncharacterized protein</fullName>
    </submittedName>
</protein>